<dbReference type="CDD" id="cd01276">
    <property type="entry name" value="PKCI_related"/>
    <property type="match status" value="1"/>
</dbReference>
<evidence type="ECO:0000259" key="1">
    <source>
        <dbReference type="PROSITE" id="PS51084"/>
    </source>
</evidence>
<dbReference type="PROSITE" id="PS51084">
    <property type="entry name" value="HIT_2"/>
    <property type="match status" value="1"/>
</dbReference>
<gene>
    <name evidence="2" type="ORF">MNBD_GAMMA04-1119</name>
</gene>
<organism evidence="2">
    <name type="scientific">hydrothermal vent metagenome</name>
    <dbReference type="NCBI Taxonomy" id="652676"/>
    <lineage>
        <taxon>unclassified sequences</taxon>
        <taxon>metagenomes</taxon>
        <taxon>ecological metagenomes</taxon>
    </lineage>
</organism>
<proteinExistence type="predicted"/>
<dbReference type="AlphaFoldDB" id="A0A3B0W3M4"/>
<dbReference type="Pfam" id="PF11969">
    <property type="entry name" value="DcpS_C"/>
    <property type="match status" value="1"/>
</dbReference>
<evidence type="ECO:0000313" key="2">
    <source>
        <dbReference type="EMBL" id="VAW49861.1"/>
    </source>
</evidence>
<name>A0A3B0W3M4_9ZZZZ</name>
<dbReference type="PRINTS" id="PR00332">
    <property type="entry name" value="HISTRIAD"/>
</dbReference>
<protein>
    <submittedName>
        <fullName evidence="2">HIT family hydrolase</fullName>
    </submittedName>
</protein>
<dbReference type="InterPro" id="IPR036265">
    <property type="entry name" value="HIT-like_sf"/>
</dbReference>
<dbReference type="EMBL" id="UOFB01000404">
    <property type="protein sequence ID" value="VAW49861.1"/>
    <property type="molecule type" value="Genomic_DNA"/>
</dbReference>
<accession>A0A3B0W3M4</accession>
<reference evidence="2" key="1">
    <citation type="submission" date="2018-06" db="EMBL/GenBank/DDBJ databases">
        <authorList>
            <person name="Zhirakovskaya E."/>
        </authorList>
    </citation>
    <scope>NUCLEOTIDE SEQUENCE</scope>
</reference>
<dbReference type="InterPro" id="IPR011146">
    <property type="entry name" value="HIT-like"/>
</dbReference>
<dbReference type="InterPro" id="IPR019808">
    <property type="entry name" value="Histidine_triad_CS"/>
</dbReference>
<dbReference type="SUPFAM" id="SSF54197">
    <property type="entry name" value="HIT-like"/>
    <property type="match status" value="1"/>
</dbReference>
<dbReference type="Gene3D" id="3.30.428.10">
    <property type="entry name" value="HIT-like"/>
    <property type="match status" value="1"/>
</dbReference>
<dbReference type="InterPro" id="IPR001310">
    <property type="entry name" value="Histidine_triad_HIT"/>
</dbReference>
<dbReference type="PANTHER" id="PTHR23089">
    <property type="entry name" value="HISTIDINE TRIAD HIT PROTEIN"/>
    <property type="match status" value="1"/>
</dbReference>
<dbReference type="PROSITE" id="PS00892">
    <property type="entry name" value="HIT_1"/>
    <property type="match status" value="1"/>
</dbReference>
<dbReference type="GO" id="GO:0016787">
    <property type="term" value="F:hydrolase activity"/>
    <property type="evidence" value="ECO:0007669"/>
    <property type="project" value="UniProtKB-KW"/>
</dbReference>
<sequence>MTEEKTLFSKIIDKEIPTEFVYEDDKCIVINDIHPKAPVHLLIIPKKPIPTLFDLTPEDKDCMGHMMLLLPQLAQAQGLDGFKTQINTGESGGQEIFHLHIHLLGNKPSK</sequence>
<feature type="domain" description="HIT" evidence="1">
    <location>
        <begin position="7"/>
        <end position="110"/>
    </location>
</feature>
<keyword evidence="2" id="KW-0378">Hydrolase</keyword>